<feature type="domain" description="Histidine kinase" evidence="6">
    <location>
        <begin position="786"/>
        <end position="997"/>
    </location>
</feature>
<dbReference type="Pfam" id="PF07494">
    <property type="entry name" value="Reg_prop"/>
    <property type="match status" value="1"/>
</dbReference>
<dbReference type="OrthoDB" id="8676692at2"/>
<dbReference type="Gene3D" id="3.30.565.10">
    <property type="entry name" value="Histidine kinase-like ATPase, C-terminal domain"/>
    <property type="match status" value="1"/>
</dbReference>
<gene>
    <name evidence="7" type="ORF">SAMN05421664_2616</name>
</gene>
<keyword evidence="7" id="KW-0808">Transferase</keyword>
<comment type="catalytic activity">
    <reaction evidence="1">
        <text>ATP + protein L-histidine = ADP + protein N-phospho-L-histidine.</text>
        <dbReference type="EC" id="2.7.13.3"/>
    </reaction>
</comment>
<dbReference type="Gene3D" id="1.10.287.130">
    <property type="match status" value="1"/>
</dbReference>
<dbReference type="PANTHER" id="PTHR43547:SF2">
    <property type="entry name" value="HYBRID SIGNAL TRANSDUCTION HISTIDINE KINASE C"/>
    <property type="match status" value="1"/>
</dbReference>
<dbReference type="InterPro" id="IPR003661">
    <property type="entry name" value="HisK_dim/P_dom"/>
</dbReference>
<dbReference type="AlphaFoldDB" id="A0A1H1DSJ6"/>
<protein>
    <recommendedName>
        <fullName evidence="2">histidine kinase</fullName>
        <ecNumber evidence="2">2.7.13.3</ecNumber>
    </recommendedName>
</protein>
<dbReference type="STRING" id="311333.SAMN05421664_2616"/>
<dbReference type="PANTHER" id="PTHR43547">
    <property type="entry name" value="TWO-COMPONENT HISTIDINE KINASE"/>
    <property type="match status" value="1"/>
</dbReference>
<dbReference type="Gene3D" id="2.60.40.10">
    <property type="entry name" value="Immunoglobulins"/>
    <property type="match status" value="1"/>
</dbReference>
<feature type="coiled-coil region" evidence="4">
    <location>
        <begin position="745"/>
        <end position="776"/>
    </location>
</feature>
<keyword evidence="5" id="KW-0472">Membrane</keyword>
<dbReference type="SMART" id="SM00387">
    <property type="entry name" value="HATPase_c"/>
    <property type="match status" value="1"/>
</dbReference>
<dbReference type="EMBL" id="FNKL01000003">
    <property type="protein sequence ID" value="SDQ79454.1"/>
    <property type="molecule type" value="Genomic_DNA"/>
</dbReference>
<feature type="transmembrane region" description="Helical" evidence="5">
    <location>
        <begin position="720"/>
        <end position="742"/>
    </location>
</feature>
<dbReference type="InterPro" id="IPR036322">
    <property type="entry name" value="WD40_repeat_dom_sf"/>
</dbReference>
<evidence type="ECO:0000259" key="6">
    <source>
        <dbReference type="PROSITE" id="PS50109"/>
    </source>
</evidence>
<dbReference type="SUPFAM" id="SSF63829">
    <property type="entry name" value="Calcium-dependent phosphotriesterase"/>
    <property type="match status" value="1"/>
</dbReference>
<evidence type="ECO:0000313" key="8">
    <source>
        <dbReference type="Proteomes" id="UP000199627"/>
    </source>
</evidence>
<evidence type="ECO:0000256" key="1">
    <source>
        <dbReference type="ARBA" id="ARBA00000085"/>
    </source>
</evidence>
<dbReference type="CDD" id="cd00082">
    <property type="entry name" value="HisKA"/>
    <property type="match status" value="1"/>
</dbReference>
<dbReference type="SUPFAM" id="SSF47384">
    <property type="entry name" value="Homodimeric domain of signal transducing histidine kinase"/>
    <property type="match status" value="1"/>
</dbReference>
<keyword evidence="5" id="KW-1133">Transmembrane helix</keyword>
<dbReference type="InterPro" id="IPR003594">
    <property type="entry name" value="HATPase_dom"/>
</dbReference>
<dbReference type="SUPFAM" id="SSF50978">
    <property type="entry name" value="WD40 repeat-like"/>
    <property type="match status" value="1"/>
</dbReference>
<dbReference type="InterPro" id="IPR036097">
    <property type="entry name" value="HisK_dim/P_sf"/>
</dbReference>
<dbReference type="GO" id="GO:0000155">
    <property type="term" value="F:phosphorelay sensor kinase activity"/>
    <property type="evidence" value="ECO:0007669"/>
    <property type="project" value="InterPro"/>
</dbReference>
<dbReference type="SUPFAM" id="SSF55874">
    <property type="entry name" value="ATPase domain of HSP90 chaperone/DNA topoisomerase II/histidine kinase"/>
    <property type="match status" value="1"/>
</dbReference>
<dbReference type="Pfam" id="PF02518">
    <property type="entry name" value="HATPase_c"/>
    <property type="match status" value="1"/>
</dbReference>
<dbReference type="EC" id="2.7.13.3" evidence="2"/>
<evidence type="ECO:0000256" key="2">
    <source>
        <dbReference type="ARBA" id="ARBA00012438"/>
    </source>
</evidence>
<dbReference type="Gene3D" id="2.130.10.10">
    <property type="entry name" value="YVTN repeat-like/Quinoprotein amine dehydrogenase"/>
    <property type="match status" value="2"/>
</dbReference>
<sequence>MKYFYLIILFIFSGAQGQNYTSKSYSMDNGLPQNSIKDIFKDKYGFIWLSTEGGILRYDGTKFIQYRNFKFKNLSFSDFNGNKKKDSVIICNDLERDAALISKRVPKATSVNTPYKTEWSVDNKRYKRFIKNNIIVRFGSYIHCYFIELQDGIYYFENNSVTYLDKKSKKRTLLPLDFPHYRLKKVFVHDDHIFISDGKNRKLLQIYKGNLSSINAASIYNDPETKIYWQQLTNQVFMINHGNIYRSYFSKGKLSLTFLAEYKNIDKDLAGAMFYDDDSGKLFIGSPINGLKIVSSSKFYVSTKNLPYEDEVKYGSIPFGDSSVITSEGIRYYKNKAEKVFYTRESYDRRYIFSDDSGNLIYRENNSIHRRYKKDQFKKHDSVFFENKKIDALLKAGNMYLASVSDTKLWYLYIFDHDNFKKINTIIPFKESINAALQYDKDQIYLGSSNGLYVFSVSKNKLIKKIGKDIPVKHILRTKDGNIWFTTFNRGFYLLKNNEIIKMPGDKNDYISSAHYILEDKNSDFWISSNNGLFRVNKKSLLNYAQTGKGLVTYYRYTTENGFLNNEFNGTGTFPCANNLNDGEFVFSSMQGFVFFKPHEIRKYYPNPRNIFIERVKIDGKKIHFKDKLFLEKEYKIADVYIDIPYFSNLENIYLQAKLENSEYNQWVDIKNDKQFRLTNLKPGEYKLTVRFLSDGGKFIYKSLPIEIEAYFYQTALFKIFIFLLSITVLLAIILGITKLLWIKNKALKNTLHTKNKQLRESNTNLEITKNQLKNESDYQKKLIESISHDITTPVRFIALLSQELHESDDAKTQKKYFDSIYKTSEQLYKFTLGLKEYTELYKEENTTKEVFKLYDLIEEKKMLFDEIAKHKNTFLYNFCDHDVSININRNILLVIFHNIIDNAVKNTSDGKIIITTAIKNAQVEICIQDSGSGMSHEQMEYYSNLFKPANYKSPVFKNYGLGLHMVIQLITKINAEISFQKNIPQGTIVKIIMDMQ</sequence>
<reference evidence="8" key="1">
    <citation type="submission" date="2016-10" db="EMBL/GenBank/DDBJ databases">
        <authorList>
            <person name="Varghese N."/>
            <person name="Submissions S."/>
        </authorList>
    </citation>
    <scope>NUCLEOTIDE SEQUENCE [LARGE SCALE GENOMIC DNA]</scope>
    <source>
        <strain evidence="8">DSM 17072</strain>
    </source>
</reference>
<evidence type="ECO:0000256" key="4">
    <source>
        <dbReference type="SAM" id="Coils"/>
    </source>
</evidence>
<dbReference type="Proteomes" id="UP000199627">
    <property type="component" value="Unassembled WGS sequence"/>
</dbReference>
<keyword evidence="7" id="KW-0418">Kinase</keyword>
<keyword evidence="4" id="KW-0175">Coiled coil</keyword>
<keyword evidence="8" id="KW-1185">Reference proteome</keyword>
<evidence type="ECO:0000313" key="7">
    <source>
        <dbReference type="EMBL" id="SDQ79454.1"/>
    </source>
</evidence>
<accession>A0A1H1DSJ6</accession>
<dbReference type="InterPro" id="IPR005467">
    <property type="entry name" value="His_kinase_dom"/>
</dbReference>
<evidence type="ECO:0000256" key="5">
    <source>
        <dbReference type="SAM" id="Phobius"/>
    </source>
</evidence>
<dbReference type="InterPro" id="IPR036890">
    <property type="entry name" value="HATPase_C_sf"/>
</dbReference>
<evidence type="ECO:0000256" key="3">
    <source>
        <dbReference type="ARBA" id="ARBA00022553"/>
    </source>
</evidence>
<dbReference type="InterPro" id="IPR015943">
    <property type="entry name" value="WD40/YVTN_repeat-like_dom_sf"/>
</dbReference>
<organism evidence="7 8">
    <name type="scientific">Chryseobacterium soldanellicola</name>
    <dbReference type="NCBI Taxonomy" id="311333"/>
    <lineage>
        <taxon>Bacteria</taxon>
        <taxon>Pseudomonadati</taxon>
        <taxon>Bacteroidota</taxon>
        <taxon>Flavobacteriia</taxon>
        <taxon>Flavobacteriales</taxon>
        <taxon>Weeksellaceae</taxon>
        <taxon>Chryseobacterium group</taxon>
        <taxon>Chryseobacterium</taxon>
    </lineage>
</organism>
<name>A0A1H1DSJ6_9FLAO</name>
<keyword evidence="5" id="KW-0812">Transmembrane</keyword>
<keyword evidence="3" id="KW-0597">Phosphoprotein</keyword>
<dbReference type="InterPro" id="IPR011110">
    <property type="entry name" value="Reg_prop"/>
</dbReference>
<dbReference type="PROSITE" id="PS50109">
    <property type="entry name" value="HIS_KIN"/>
    <property type="match status" value="1"/>
</dbReference>
<dbReference type="InterPro" id="IPR013783">
    <property type="entry name" value="Ig-like_fold"/>
</dbReference>
<proteinExistence type="predicted"/>